<dbReference type="GeneID" id="95762292"/>
<protein>
    <submittedName>
        <fullName evidence="8">Aromatic hydrocarbon degradation protein</fullName>
    </submittedName>
    <submittedName>
        <fullName evidence="9">Long-chain fatty acid transport protein</fullName>
    </submittedName>
</protein>
<dbReference type="EMBL" id="JAVDPY010000001">
    <property type="protein sequence ID" value="MDR6332426.1"/>
    <property type="molecule type" value="Genomic_DNA"/>
</dbReference>
<evidence type="ECO:0000313" key="9">
    <source>
        <dbReference type="EMBL" id="MDR6332426.1"/>
    </source>
</evidence>
<dbReference type="GO" id="GO:0015483">
    <property type="term" value="F:long-chain fatty acid transporting porin activity"/>
    <property type="evidence" value="ECO:0007669"/>
    <property type="project" value="TreeGrafter"/>
</dbReference>
<dbReference type="EMBL" id="BSDO01000002">
    <property type="protein sequence ID" value="GLI21823.1"/>
    <property type="molecule type" value="Genomic_DNA"/>
</dbReference>
<dbReference type="InterPro" id="IPR005017">
    <property type="entry name" value="OMPP1/FadL/TodX"/>
</dbReference>
<evidence type="ECO:0000256" key="1">
    <source>
        <dbReference type="ARBA" id="ARBA00004571"/>
    </source>
</evidence>
<evidence type="ECO:0000313" key="8">
    <source>
        <dbReference type="EMBL" id="GLI21823.1"/>
    </source>
</evidence>
<keyword evidence="6" id="KW-0472">Membrane</keyword>
<comment type="subcellular location">
    <subcellularLocation>
        <location evidence="1">Cell outer membrane</location>
        <topology evidence="1">Multi-pass membrane protein</topology>
    </subcellularLocation>
</comment>
<dbReference type="Proteomes" id="UP001245370">
    <property type="component" value="Unassembled WGS sequence"/>
</dbReference>
<comment type="caution">
    <text evidence="8">The sequence shown here is derived from an EMBL/GenBank/DDBJ whole genome shotgun (WGS) entry which is preliminary data.</text>
</comment>
<dbReference type="AlphaFoldDB" id="A0A9W6CG76"/>
<evidence type="ECO:0000256" key="4">
    <source>
        <dbReference type="ARBA" id="ARBA00022692"/>
    </source>
</evidence>
<keyword evidence="3" id="KW-1134">Transmembrane beta strand</keyword>
<gene>
    <name evidence="9" type="ORF">GGQ86_000873</name>
    <name evidence="8" type="ORF">XFLAVUS301_14970</name>
</gene>
<keyword evidence="11" id="KW-1185">Reference proteome</keyword>
<evidence type="ECO:0000256" key="5">
    <source>
        <dbReference type="ARBA" id="ARBA00022729"/>
    </source>
</evidence>
<dbReference type="Gene3D" id="2.40.160.60">
    <property type="entry name" value="Outer membrane protein transport protein (OMPP1/FadL/TodX)"/>
    <property type="match status" value="1"/>
</dbReference>
<keyword evidence="7" id="KW-0998">Cell outer membrane</keyword>
<proteinExistence type="inferred from homology"/>
<reference evidence="8" key="1">
    <citation type="submission" date="2022-12" db="EMBL/GenBank/DDBJ databases">
        <title>Reference genome sequencing for broad-spectrum identification of bacterial and archaeal isolates by mass spectrometry.</title>
        <authorList>
            <person name="Sekiguchi Y."/>
            <person name="Tourlousse D.M."/>
        </authorList>
    </citation>
    <scope>NUCLEOTIDE SEQUENCE</scope>
    <source>
        <strain evidence="8">301</strain>
    </source>
</reference>
<evidence type="ECO:0000256" key="6">
    <source>
        <dbReference type="ARBA" id="ARBA00023136"/>
    </source>
</evidence>
<evidence type="ECO:0000256" key="2">
    <source>
        <dbReference type="ARBA" id="ARBA00008163"/>
    </source>
</evidence>
<dbReference type="Pfam" id="PF03349">
    <property type="entry name" value="Toluene_X"/>
    <property type="match status" value="1"/>
</dbReference>
<keyword evidence="5" id="KW-0732">Signal</keyword>
<organism evidence="8 10">
    <name type="scientific">Xanthobacter flavus</name>
    <dbReference type="NCBI Taxonomy" id="281"/>
    <lineage>
        <taxon>Bacteria</taxon>
        <taxon>Pseudomonadati</taxon>
        <taxon>Pseudomonadota</taxon>
        <taxon>Alphaproteobacteria</taxon>
        <taxon>Hyphomicrobiales</taxon>
        <taxon>Xanthobacteraceae</taxon>
        <taxon>Xanthobacter</taxon>
    </lineage>
</organism>
<keyword evidence="4" id="KW-0812">Transmembrane</keyword>
<evidence type="ECO:0000256" key="3">
    <source>
        <dbReference type="ARBA" id="ARBA00022452"/>
    </source>
</evidence>
<evidence type="ECO:0000256" key="7">
    <source>
        <dbReference type="ARBA" id="ARBA00023237"/>
    </source>
</evidence>
<name>A0A9W6CG76_XANFL</name>
<evidence type="ECO:0000313" key="10">
    <source>
        <dbReference type="Proteomes" id="UP001144397"/>
    </source>
</evidence>
<dbReference type="PANTHER" id="PTHR35093:SF8">
    <property type="entry name" value="OUTER MEMBRANE PROTEIN NMB0088-RELATED"/>
    <property type="match status" value="1"/>
</dbReference>
<dbReference type="Proteomes" id="UP001144397">
    <property type="component" value="Unassembled WGS sequence"/>
</dbReference>
<accession>A0A9W6CG76</accession>
<dbReference type="SUPFAM" id="SSF56935">
    <property type="entry name" value="Porins"/>
    <property type="match status" value="1"/>
</dbReference>
<dbReference type="PANTHER" id="PTHR35093">
    <property type="entry name" value="OUTER MEMBRANE PROTEIN NMB0088-RELATED"/>
    <property type="match status" value="1"/>
</dbReference>
<sequence length="450" mass="48120">MTMHKWARASRDWSRHVAPVLAIPAIAIPVALASSAAHAGGFGLREQSSYYQGTSFAGTAAGGDGLASMFWNPAAISFNPGLSVEGNVTYIAPHASIDVFSATAPITGTSLGNVGVSDMVDNGTLPTFFATYAWDRWAIGFGVTSPYGLVTDAPCSWSGRYYGCYSSIFDMNAQLSVAYKLTDWMTIGGGLNVNYINAKLTNAQFAGFAPPSNNLYAQVNGDDIGYGINLGVLFTLAPGTTLGIGYKSQISQTLNGMLDVSVANIVPVKSVNATAGLTLPDQITASFRSKLDAQWTVLGTVEWTNWSTVQELTVKAYGLPVSTLDLQWNDGWFFSGGVEYQWDPKLALRAGIGYELTPVPDSTRSPRLPDTNRFWLSGGFTYNFTQQFSADFAYTHIFGETSPILLTPADPANALRGTLVGQVSNGYVDIISVGLRYKFDAPQAAALITK</sequence>
<evidence type="ECO:0000313" key="11">
    <source>
        <dbReference type="Proteomes" id="UP001245370"/>
    </source>
</evidence>
<reference evidence="9 11" key="2">
    <citation type="submission" date="2023-07" db="EMBL/GenBank/DDBJ databases">
        <title>Genomic Encyclopedia of Type Strains, Phase IV (KMG-IV): sequencing the most valuable type-strain genomes for metagenomic binning, comparative biology and taxonomic classification.</title>
        <authorList>
            <person name="Goeker M."/>
        </authorList>
    </citation>
    <scope>NUCLEOTIDE SEQUENCE [LARGE SCALE GENOMIC DNA]</scope>
    <source>
        <strain evidence="9 11">DSM 338</strain>
    </source>
</reference>
<dbReference type="GO" id="GO:0009279">
    <property type="term" value="C:cell outer membrane"/>
    <property type="evidence" value="ECO:0007669"/>
    <property type="project" value="UniProtKB-SubCell"/>
</dbReference>
<dbReference type="RefSeq" id="WP_281806718.1">
    <property type="nucleotide sequence ID" value="NZ_BSDO01000002.1"/>
</dbReference>
<comment type="similarity">
    <text evidence="2">Belongs to the OmpP1/FadL family.</text>
</comment>